<dbReference type="PRINTS" id="PR00035">
    <property type="entry name" value="HTHGNTR"/>
</dbReference>
<evidence type="ECO:0000256" key="2">
    <source>
        <dbReference type="ARBA" id="ARBA00023125"/>
    </source>
</evidence>
<dbReference type="PANTHER" id="PTHR44846:SF1">
    <property type="entry name" value="MANNOSYL-D-GLYCERATE TRANSPORT_METABOLISM SYSTEM REPRESSOR MNGR-RELATED"/>
    <property type="match status" value="1"/>
</dbReference>
<dbReference type="Gene3D" id="3.40.1410.10">
    <property type="entry name" value="Chorismate lyase-like"/>
    <property type="match status" value="1"/>
</dbReference>
<name>A0A1I0HI33_9FIRM</name>
<dbReference type="PROSITE" id="PS50949">
    <property type="entry name" value="HTH_GNTR"/>
    <property type="match status" value="1"/>
</dbReference>
<dbReference type="Gene3D" id="1.10.10.10">
    <property type="entry name" value="Winged helix-like DNA-binding domain superfamily/Winged helix DNA-binding domain"/>
    <property type="match status" value="1"/>
</dbReference>
<dbReference type="GO" id="GO:0045892">
    <property type="term" value="P:negative regulation of DNA-templated transcription"/>
    <property type="evidence" value="ECO:0007669"/>
    <property type="project" value="TreeGrafter"/>
</dbReference>
<dbReference type="InterPro" id="IPR036390">
    <property type="entry name" value="WH_DNA-bd_sf"/>
</dbReference>
<evidence type="ECO:0000313" key="5">
    <source>
        <dbReference type="EMBL" id="SET82741.1"/>
    </source>
</evidence>
<protein>
    <submittedName>
        <fullName evidence="5">GntR family transcriptional regulator</fullName>
    </submittedName>
</protein>
<accession>A0A1I0HI33</accession>
<proteinExistence type="predicted"/>
<dbReference type="SUPFAM" id="SSF64288">
    <property type="entry name" value="Chorismate lyase-like"/>
    <property type="match status" value="1"/>
</dbReference>
<dbReference type="RefSeq" id="WP_074650210.1">
    <property type="nucleotide sequence ID" value="NZ_FOIL01000050.1"/>
</dbReference>
<dbReference type="SMART" id="SM00345">
    <property type="entry name" value="HTH_GNTR"/>
    <property type="match status" value="1"/>
</dbReference>
<dbReference type="AlphaFoldDB" id="A0A1I0HI33"/>
<dbReference type="CDD" id="cd07377">
    <property type="entry name" value="WHTH_GntR"/>
    <property type="match status" value="1"/>
</dbReference>
<dbReference type="Pfam" id="PF00392">
    <property type="entry name" value="GntR"/>
    <property type="match status" value="1"/>
</dbReference>
<dbReference type="InterPro" id="IPR050679">
    <property type="entry name" value="Bact_HTH_transcr_reg"/>
</dbReference>
<reference evidence="5 6" key="1">
    <citation type="submission" date="2016-10" db="EMBL/GenBank/DDBJ databases">
        <authorList>
            <person name="de Groot N.N."/>
        </authorList>
    </citation>
    <scope>NUCLEOTIDE SEQUENCE [LARGE SCALE GENOMIC DNA]</scope>
    <source>
        <strain evidence="5 6">KH1P1</strain>
    </source>
</reference>
<dbReference type="InterPro" id="IPR000524">
    <property type="entry name" value="Tscrpt_reg_HTH_GntR"/>
</dbReference>
<evidence type="ECO:0000313" key="6">
    <source>
        <dbReference type="Proteomes" id="UP000199820"/>
    </source>
</evidence>
<keyword evidence="2" id="KW-0238">DNA-binding</keyword>
<dbReference type="PANTHER" id="PTHR44846">
    <property type="entry name" value="MANNOSYL-D-GLYCERATE TRANSPORT/METABOLISM SYSTEM REPRESSOR MNGR-RELATED"/>
    <property type="match status" value="1"/>
</dbReference>
<dbReference type="Proteomes" id="UP000199820">
    <property type="component" value="Unassembled WGS sequence"/>
</dbReference>
<keyword evidence="6" id="KW-1185">Reference proteome</keyword>
<dbReference type="SUPFAM" id="SSF46785">
    <property type="entry name" value="Winged helix' DNA-binding domain"/>
    <property type="match status" value="1"/>
</dbReference>
<gene>
    <name evidence="5" type="ORF">SAMN04487771_10503</name>
</gene>
<keyword evidence="3" id="KW-0804">Transcription</keyword>
<evidence type="ECO:0000259" key="4">
    <source>
        <dbReference type="PROSITE" id="PS50949"/>
    </source>
</evidence>
<dbReference type="InterPro" id="IPR011663">
    <property type="entry name" value="UTRA"/>
</dbReference>
<dbReference type="GO" id="GO:0003677">
    <property type="term" value="F:DNA binding"/>
    <property type="evidence" value="ECO:0007669"/>
    <property type="project" value="UniProtKB-KW"/>
</dbReference>
<dbReference type="Pfam" id="PF07702">
    <property type="entry name" value="UTRA"/>
    <property type="match status" value="1"/>
</dbReference>
<dbReference type="InterPro" id="IPR036388">
    <property type="entry name" value="WH-like_DNA-bd_sf"/>
</dbReference>
<feature type="domain" description="HTH gntR-type" evidence="4">
    <location>
        <begin position="4"/>
        <end position="72"/>
    </location>
</feature>
<dbReference type="InterPro" id="IPR028978">
    <property type="entry name" value="Chorismate_lyase_/UTRA_dom_sf"/>
</dbReference>
<dbReference type="EMBL" id="FOIL01000050">
    <property type="protein sequence ID" value="SET82741.1"/>
    <property type="molecule type" value="Genomic_DNA"/>
</dbReference>
<evidence type="ECO:0000256" key="1">
    <source>
        <dbReference type="ARBA" id="ARBA00023015"/>
    </source>
</evidence>
<dbReference type="SMART" id="SM00866">
    <property type="entry name" value="UTRA"/>
    <property type="match status" value="1"/>
</dbReference>
<organism evidence="5 6">
    <name type="scientific">[Clostridium] aminophilum</name>
    <dbReference type="NCBI Taxonomy" id="1526"/>
    <lineage>
        <taxon>Bacteria</taxon>
        <taxon>Bacillati</taxon>
        <taxon>Bacillota</taxon>
        <taxon>Clostridia</taxon>
        <taxon>Lachnospirales</taxon>
        <taxon>Lachnospiraceae</taxon>
    </lineage>
</organism>
<dbReference type="GO" id="GO:0003700">
    <property type="term" value="F:DNA-binding transcription factor activity"/>
    <property type="evidence" value="ECO:0007669"/>
    <property type="project" value="InterPro"/>
</dbReference>
<evidence type="ECO:0000256" key="3">
    <source>
        <dbReference type="ARBA" id="ARBA00023163"/>
    </source>
</evidence>
<keyword evidence="1" id="KW-0805">Transcription regulation</keyword>
<sequence>MKQKSQYQRIFEYISEQITAGTLRPGDQLPTEMQLCDRFGVSRMTVNKALGELVHQHYIRRIPGKGSFVEDPEANVLKEVTNIGHSSFSSDIEGIHKKPGAILVEYRVMHAAEAEEVQQKLGLQDEELLHFICRIRTIDGVRTALSKTYIPTKFLPALDVNILEHSLYQYLDQRYGIHPAAVEYTFRAVMSDKHQQELLEIEPCALLVSSHVSAAEPGKRFEYTETYYVGSRYTYHFNLENRN</sequence>
<dbReference type="FunFam" id="1.10.10.10:FF:000079">
    <property type="entry name" value="GntR family transcriptional regulator"/>
    <property type="match status" value="1"/>
</dbReference>